<dbReference type="EMBL" id="LDPZ01000006">
    <property type="protein sequence ID" value="KTQ97786.1"/>
    <property type="molecule type" value="Genomic_DNA"/>
</dbReference>
<feature type="transmembrane region" description="Helical" evidence="6">
    <location>
        <begin position="106"/>
        <end position="129"/>
    </location>
</feature>
<dbReference type="RefSeq" id="WP_058633855.1">
    <property type="nucleotide sequence ID" value="NZ_LDPZ01000006.1"/>
</dbReference>
<feature type="transmembrane region" description="Helical" evidence="6">
    <location>
        <begin position="353"/>
        <end position="375"/>
    </location>
</feature>
<evidence type="ECO:0000313" key="7">
    <source>
        <dbReference type="EMBL" id="KTQ97786.1"/>
    </source>
</evidence>
<feature type="transmembrane region" description="Helical" evidence="6">
    <location>
        <begin position="409"/>
        <end position="430"/>
    </location>
</feature>
<dbReference type="CDD" id="cd13128">
    <property type="entry name" value="MATE_Wzx_like"/>
    <property type="match status" value="1"/>
</dbReference>
<keyword evidence="5 6" id="KW-0472">Membrane</keyword>
<feature type="transmembrane region" description="Helical" evidence="6">
    <location>
        <begin position="311"/>
        <end position="333"/>
    </location>
</feature>
<feature type="transmembrane region" description="Helical" evidence="6">
    <location>
        <begin position="141"/>
        <end position="160"/>
    </location>
</feature>
<dbReference type="InterPro" id="IPR002797">
    <property type="entry name" value="Polysacc_synth"/>
</dbReference>
<dbReference type="Pfam" id="PF01943">
    <property type="entry name" value="Polysacc_synt"/>
    <property type="match status" value="1"/>
</dbReference>
<keyword evidence="4 6" id="KW-1133">Transmembrane helix</keyword>
<dbReference type="AlphaFoldDB" id="A0A175REB2"/>
<feature type="transmembrane region" description="Helical" evidence="6">
    <location>
        <begin position="382"/>
        <end position="403"/>
    </location>
</feature>
<gene>
    <name evidence="7" type="ORF">NS226_03870</name>
</gene>
<comment type="caution">
    <text evidence="7">The sequence shown here is derived from an EMBL/GenBank/DDBJ whole genome shotgun (WGS) entry which is preliminary data.</text>
</comment>
<feature type="transmembrane region" description="Helical" evidence="6">
    <location>
        <begin position="34"/>
        <end position="54"/>
    </location>
</feature>
<dbReference type="Proteomes" id="UP000078272">
    <property type="component" value="Unassembled WGS sequence"/>
</dbReference>
<dbReference type="InterPro" id="IPR050833">
    <property type="entry name" value="Poly_Biosynth_Transport"/>
</dbReference>
<feature type="transmembrane region" description="Helical" evidence="6">
    <location>
        <begin position="66"/>
        <end position="85"/>
    </location>
</feature>
<evidence type="ECO:0000256" key="3">
    <source>
        <dbReference type="ARBA" id="ARBA00022692"/>
    </source>
</evidence>
<dbReference type="PANTHER" id="PTHR30250">
    <property type="entry name" value="PST FAMILY PREDICTED COLANIC ACID TRANSPORTER"/>
    <property type="match status" value="1"/>
</dbReference>
<sequence>MPGLDFLRRKPSNSAAEAVPPAGGHARAGLIGNITALGFLQISAYVLPLAIAAYTTRVLGVADWGHVALTQMVLSFFCLVVSWGFSWSATRKIAAIGDDPHEVSRVAIATIAGQVILAGVMGALLLVLIETVPFFADAAPFYAWGLVVIAGTALFPNWLLQGLERMKAFSAIQIGGRILTLVLIILLVHAPDDAPLIIAIQGTVSLVAGFVSVWLLHRDGILIWSRPSARDIFEEIKEGSAIFLSTTAIGIYVNLTPVILGFLAGPVAVGQFALADRIRQAAQSVLQPVSTALFPRISRLVASDPRSAAPLLKISGIGLVVISTGITGALWVLAPQFVVLIGGQQFAAAAEVLRWLAFLPVVMSFSTFLGLQILLPNKRTKAFNTILVSGGILSLVIIAPLIKTFGPEGAAMTLLIVEGFVSLSMVIYVLKTGYFRGHWHTGLAAASA</sequence>
<organism evidence="7 8">
    <name type="scientific">Aureimonas ureilytica</name>
    <dbReference type="NCBI Taxonomy" id="401562"/>
    <lineage>
        <taxon>Bacteria</taxon>
        <taxon>Pseudomonadati</taxon>
        <taxon>Pseudomonadota</taxon>
        <taxon>Alphaproteobacteria</taxon>
        <taxon>Hyphomicrobiales</taxon>
        <taxon>Aurantimonadaceae</taxon>
        <taxon>Aureimonas</taxon>
    </lineage>
</organism>
<evidence type="ECO:0000256" key="5">
    <source>
        <dbReference type="ARBA" id="ARBA00023136"/>
    </source>
</evidence>
<feature type="transmembrane region" description="Helical" evidence="6">
    <location>
        <begin position="196"/>
        <end position="216"/>
    </location>
</feature>
<evidence type="ECO:0000256" key="1">
    <source>
        <dbReference type="ARBA" id="ARBA00004651"/>
    </source>
</evidence>
<evidence type="ECO:0000313" key="8">
    <source>
        <dbReference type="Proteomes" id="UP000078272"/>
    </source>
</evidence>
<evidence type="ECO:0000256" key="2">
    <source>
        <dbReference type="ARBA" id="ARBA00022475"/>
    </source>
</evidence>
<feature type="transmembrane region" description="Helical" evidence="6">
    <location>
        <begin position="172"/>
        <end position="190"/>
    </location>
</feature>
<reference evidence="7 8" key="1">
    <citation type="journal article" date="2016" name="Front. Microbiol.">
        <title>Genomic Resource of Rice Seed Associated Bacteria.</title>
        <authorList>
            <person name="Midha S."/>
            <person name="Bansal K."/>
            <person name="Sharma S."/>
            <person name="Kumar N."/>
            <person name="Patil P.P."/>
            <person name="Chaudhry V."/>
            <person name="Patil P.B."/>
        </authorList>
    </citation>
    <scope>NUCLEOTIDE SEQUENCE [LARGE SCALE GENOMIC DNA]</scope>
    <source>
        <strain evidence="7 8">NS226</strain>
    </source>
</reference>
<evidence type="ECO:0000256" key="4">
    <source>
        <dbReference type="ARBA" id="ARBA00022989"/>
    </source>
</evidence>
<comment type="subcellular location">
    <subcellularLocation>
        <location evidence="1">Cell membrane</location>
        <topology evidence="1">Multi-pass membrane protein</topology>
    </subcellularLocation>
</comment>
<accession>A0A175REB2</accession>
<dbReference type="PANTHER" id="PTHR30250:SF11">
    <property type="entry name" value="O-ANTIGEN TRANSPORTER-RELATED"/>
    <property type="match status" value="1"/>
</dbReference>
<dbReference type="GO" id="GO:0005886">
    <property type="term" value="C:plasma membrane"/>
    <property type="evidence" value="ECO:0007669"/>
    <property type="project" value="UniProtKB-SubCell"/>
</dbReference>
<name>A0A175REB2_9HYPH</name>
<protein>
    <submittedName>
        <fullName evidence="7">Uncharacterized protein</fullName>
    </submittedName>
</protein>
<dbReference type="PATRIC" id="fig|401562.3.peg.4298"/>
<keyword evidence="3 6" id="KW-0812">Transmembrane</keyword>
<dbReference type="STRING" id="401562.NS365_05690"/>
<evidence type="ECO:0000256" key="6">
    <source>
        <dbReference type="SAM" id="Phobius"/>
    </source>
</evidence>
<keyword evidence="2" id="KW-1003">Cell membrane</keyword>
<proteinExistence type="predicted"/>